<comment type="similarity">
    <text evidence="1">Belongs to the short-chain dehydrogenases/reductases (SDR) family.</text>
</comment>
<dbReference type="Gene3D" id="3.40.50.720">
    <property type="entry name" value="NAD(P)-binding Rossmann-like Domain"/>
    <property type="match status" value="1"/>
</dbReference>
<proteinExistence type="inferred from homology"/>
<dbReference type="InterPro" id="IPR050259">
    <property type="entry name" value="SDR"/>
</dbReference>
<gene>
    <name evidence="3" type="ORF">HF838_08390</name>
</gene>
<dbReference type="PROSITE" id="PS00061">
    <property type="entry name" value="ADH_SHORT"/>
    <property type="match status" value="1"/>
</dbReference>
<dbReference type="InterPro" id="IPR002347">
    <property type="entry name" value="SDR_fam"/>
</dbReference>
<dbReference type="FunFam" id="3.40.50.720:FF:000173">
    <property type="entry name" value="3-oxoacyl-[acyl-carrier protein] reductase"/>
    <property type="match status" value="1"/>
</dbReference>
<comment type="caution">
    <text evidence="3">The sequence shown here is derived from an EMBL/GenBank/DDBJ whole genome shotgun (WGS) entry which is preliminary data.</text>
</comment>
<dbReference type="SUPFAM" id="SSF51735">
    <property type="entry name" value="NAD(P)-binding Rossmann-fold domains"/>
    <property type="match status" value="1"/>
</dbReference>
<dbReference type="Pfam" id="PF13561">
    <property type="entry name" value="adh_short_C2"/>
    <property type="match status" value="1"/>
</dbReference>
<dbReference type="PRINTS" id="PR00081">
    <property type="entry name" value="GDHRDH"/>
</dbReference>
<protein>
    <submittedName>
        <fullName evidence="3">SDR family oxidoreductase</fullName>
    </submittedName>
</protein>
<dbReference type="PANTHER" id="PTHR42879">
    <property type="entry name" value="3-OXOACYL-(ACYL-CARRIER-PROTEIN) REDUCTASE"/>
    <property type="match status" value="1"/>
</dbReference>
<evidence type="ECO:0000313" key="4">
    <source>
        <dbReference type="Proteomes" id="UP000561326"/>
    </source>
</evidence>
<dbReference type="EMBL" id="JABAGO010000011">
    <property type="protein sequence ID" value="NME98278.1"/>
    <property type="molecule type" value="Genomic_DNA"/>
</dbReference>
<reference evidence="3 4" key="1">
    <citation type="submission" date="2020-04" db="EMBL/GenBank/DDBJ databases">
        <authorList>
            <person name="Hitch T.C.A."/>
            <person name="Wylensek D."/>
            <person name="Clavel T."/>
        </authorList>
    </citation>
    <scope>NUCLEOTIDE SEQUENCE [LARGE SCALE GENOMIC DNA]</scope>
    <source>
        <strain evidence="3 4">WB01_D5_05</strain>
    </source>
</reference>
<dbReference type="GO" id="GO:0016491">
    <property type="term" value="F:oxidoreductase activity"/>
    <property type="evidence" value="ECO:0007669"/>
    <property type="project" value="UniProtKB-KW"/>
</dbReference>
<dbReference type="RefSeq" id="WP_168975016.1">
    <property type="nucleotide sequence ID" value="NZ_JABAGO010000011.1"/>
</dbReference>
<dbReference type="PANTHER" id="PTHR42879:SF2">
    <property type="entry name" value="3-OXOACYL-[ACYL-CARRIER-PROTEIN] REDUCTASE FABG"/>
    <property type="match status" value="1"/>
</dbReference>
<sequence length="265" mass="28543">MDVHTCFKGKVCLVTGAGSDSGIGFATARIIGKLGGRIAIVSTTERIHERVNELKAEKIQACGYVADLMDREQTRTLIDTVLDNFGRVDILINNAGMAQVGSPEKFIPFAQIDDEEWDLSISRNLTTCFNVTRTVLPHMIENEYGRIINVSSVTGPLVSNPGESAYSAAKAAMVGMSKGIAIEVAKHNITVNNVAPGWIATGSQTKHEAEAGYNTPIGRSGRPEEVAHVIAFLASEHASYVTGQLFVVDGGNTLQDYKGPSEHYY</sequence>
<dbReference type="InterPro" id="IPR036291">
    <property type="entry name" value="NAD(P)-bd_dom_sf"/>
</dbReference>
<evidence type="ECO:0000256" key="2">
    <source>
        <dbReference type="ARBA" id="ARBA00023002"/>
    </source>
</evidence>
<dbReference type="Proteomes" id="UP000561326">
    <property type="component" value="Unassembled WGS sequence"/>
</dbReference>
<evidence type="ECO:0000256" key="1">
    <source>
        <dbReference type="ARBA" id="ARBA00006484"/>
    </source>
</evidence>
<name>A0A848CSX8_ANEAE</name>
<dbReference type="GO" id="GO:0032787">
    <property type="term" value="P:monocarboxylic acid metabolic process"/>
    <property type="evidence" value="ECO:0007669"/>
    <property type="project" value="UniProtKB-ARBA"/>
</dbReference>
<accession>A0A848CSX8</accession>
<dbReference type="InterPro" id="IPR020904">
    <property type="entry name" value="Sc_DH/Rdtase_CS"/>
</dbReference>
<dbReference type="AlphaFoldDB" id="A0A848CSX8"/>
<keyword evidence="2" id="KW-0560">Oxidoreductase</keyword>
<evidence type="ECO:0000313" key="3">
    <source>
        <dbReference type="EMBL" id="NME98278.1"/>
    </source>
</evidence>
<organism evidence="3 4">
    <name type="scientific">Aneurinibacillus aneurinilyticus</name>
    <name type="common">Bacillus aneurinolyticus</name>
    <dbReference type="NCBI Taxonomy" id="1391"/>
    <lineage>
        <taxon>Bacteria</taxon>
        <taxon>Bacillati</taxon>
        <taxon>Bacillota</taxon>
        <taxon>Bacilli</taxon>
        <taxon>Bacillales</taxon>
        <taxon>Paenibacillaceae</taxon>
        <taxon>Aneurinibacillus group</taxon>
        <taxon>Aneurinibacillus</taxon>
    </lineage>
</organism>
<dbReference type="PRINTS" id="PR00080">
    <property type="entry name" value="SDRFAMILY"/>
</dbReference>